<feature type="transmembrane region" description="Helical" evidence="10">
    <location>
        <begin position="30"/>
        <end position="51"/>
    </location>
</feature>
<dbReference type="PANTHER" id="PTHR30561:SF2">
    <property type="entry name" value="SPERMIDINE EXPORT PROTEIN MDTJ"/>
    <property type="match status" value="1"/>
</dbReference>
<keyword evidence="8 10" id="KW-0472">Membrane</keyword>
<dbReference type="PANTHER" id="PTHR30561">
    <property type="entry name" value="SMR FAMILY PROTON-DEPENDENT DRUG EFFLUX TRANSPORTER SUGE"/>
    <property type="match status" value="1"/>
</dbReference>
<comment type="subcellular location">
    <subcellularLocation>
        <location evidence="1">Cell inner membrane</location>
        <topology evidence="1">Multi-pass membrane protein</topology>
    </subcellularLocation>
    <subcellularLocation>
        <location evidence="9">Cell membrane</location>
        <topology evidence="9">Multi-pass membrane protein</topology>
    </subcellularLocation>
</comment>
<feature type="transmembrane region" description="Helical" evidence="10">
    <location>
        <begin position="85"/>
        <end position="101"/>
    </location>
</feature>
<keyword evidence="4" id="KW-1003">Cell membrane</keyword>
<comment type="subunit">
    <text evidence="2">Forms a complex with MdtI.</text>
</comment>
<dbReference type="InterPro" id="IPR045324">
    <property type="entry name" value="Small_multidrug_res"/>
</dbReference>
<sequence>MIYRLFLLLAIIFEITGTVSMKYGSDHGGYFGHAIMYIAITCSYICLAIAVKRIALGVAYALWEGVGALFITFFSLVLFDEPMSVLKAIGLVILLISIGLVESGSKKPKKTVVPSKAGGTVC</sequence>
<dbReference type="Gene3D" id="1.10.3730.20">
    <property type="match status" value="1"/>
</dbReference>
<dbReference type="SUPFAM" id="SSF103481">
    <property type="entry name" value="Multidrug resistance efflux transporter EmrE"/>
    <property type="match status" value="1"/>
</dbReference>
<protein>
    <recommendedName>
        <fullName evidence="3">Spermidine export protein MdtJ</fullName>
    </recommendedName>
</protein>
<dbReference type="InterPro" id="IPR037185">
    <property type="entry name" value="EmrE-like"/>
</dbReference>
<accession>A0ABP9NFU6</accession>
<evidence type="ECO:0000256" key="4">
    <source>
        <dbReference type="ARBA" id="ARBA00022475"/>
    </source>
</evidence>
<comment type="caution">
    <text evidence="11">The sequence shown here is derived from an EMBL/GenBank/DDBJ whole genome shotgun (WGS) entry which is preliminary data.</text>
</comment>
<evidence type="ECO:0000256" key="2">
    <source>
        <dbReference type="ARBA" id="ARBA00011358"/>
    </source>
</evidence>
<dbReference type="InterPro" id="IPR000390">
    <property type="entry name" value="Small_drug/metabolite_transptr"/>
</dbReference>
<keyword evidence="5" id="KW-0997">Cell inner membrane</keyword>
<dbReference type="RefSeq" id="WP_345491526.1">
    <property type="nucleotide sequence ID" value="NZ_BAABHY010000005.1"/>
</dbReference>
<keyword evidence="7 10" id="KW-1133">Transmembrane helix</keyword>
<reference evidence="12" key="1">
    <citation type="journal article" date="2019" name="Int. J. Syst. Evol. Microbiol.">
        <title>The Global Catalogue of Microorganisms (GCM) 10K type strain sequencing project: providing services to taxonomists for standard genome sequencing and annotation.</title>
        <authorList>
            <consortium name="The Broad Institute Genomics Platform"/>
            <consortium name="The Broad Institute Genome Sequencing Center for Infectious Disease"/>
            <person name="Wu L."/>
            <person name="Ma J."/>
        </authorList>
    </citation>
    <scope>NUCLEOTIDE SEQUENCE [LARGE SCALE GENOMIC DNA]</scope>
    <source>
        <strain evidence="12">JCM 18050</strain>
    </source>
</reference>
<evidence type="ECO:0000256" key="10">
    <source>
        <dbReference type="SAM" id="Phobius"/>
    </source>
</evidence>
<evidence type="ECO:0000256" key="8">
    <source>
        <dbReference type="ARBA" id="ARBA00023136"/>
    </source>
</evidence>
<organism evidence="11 12">
    <name type="scientific">Orbus sasakiae</name>
    <dbReference type="NCBI Taxonomy" id="1078475"/>
    <lineage>
        <taxon>Bacteria</taxon>
        <taxon>Pseudomonadati</taxon>
        <taxon>Pseudomonadota</taxon>
        <taxon>Gammaproteobacteria</taxon>
        <taxon>Orbales</taxon>
        <taxon>Orbaceae</taxon>
        <taxon>Orbus</taxon>
    </lineage>
</organism>
<dbReference type="EMBL" id="BAABHY010000005">
    <property type="protein sequence ID" value="GAA5112338.1"/>
    <property type="molecule type" value="Genomic_DNA"/>
</dbReference>
<evidence type="ECO:0000256" key="1">
    <source>
        <dbReference type="ARBA" id="ARBA00004429"/>
    </source>
</evidence>
<dbReference type="Pfam" id="PF00893">
    <property type="entry name" value="Multi_Drug_Res"/>
    <property type="match status" value="1"/>
</dbReference>
<keyword evidence="6 9" id="KW-0812">Transmembrane</keyword>
<evidence type="ECO:0000256" key="3">
    <source>
        <dbReference type="ARBA" id="ARBA00021112"/>
    </source>
</evidence>
<dbReference type="NCBIfam" id="NF007767">
    <property type="entry name" value="PRK10452.1"/>
    <property type="match status" value="1"/>
</dbReference>
<keyword evidence="12" id="KW-1185">Reference proteome</keyword>
<evidence type="ECO:0000313" key="11">
    <source>
        <dbReference type="EMBL" id="GAA5112338.1"/>
    </source>
</evidence>
<evidence type="ECO:0000256" key="5">
    <source>
        <dbReference type="ARBA" id="ARBA00022519"/>
    </source>
</evidence>
<feature type="transmembrane region" description="Helical" evidence="10">
    <location>
        <begin position="58"/>
        <end position="79"/>
    </location>
</feature>
<evidence type="ECO:0000256" key="6">
    <source>
        <dbReference type="ARBA" id="ARBA00022692"/>
    </source>
</evidence>
<name>A0ABP9NFU6_9GAMM</name>
<dbReference type="Proteomes" id="UP001500171">
    <property type="component" value="Unassembled WGS sequence"/>
</dbReference>
<comment type="similarity">
    <text evidence="9">Belongs to the drug/metabolite transporter (DMT) superfamily. Small multidrug resistance (SMR) (TC 2.A.7.1) family.</text>
</comment>
<gene>
    <name evidence="11" type="primary">mdtJ</name>
    <name evidence="11" type="ORF">GCM10023211_18830</name>
</gene>
<proteinExistence type="inferred from homology"/>
<evidence type="ECO:0000256" key="9">
    <source>
        <dbReference type="RuleBase" id="RU003942"/>
    </source>
</evidence>
<evidence type="ECO:0000313" key="12">
    <source>
        <dbReference type="Proteomes" id="UP001500171"/>
    </source>
</evidence>
<evidence type="ECO:0000256" key="7">
    <source>
        <dbReference type="ARBA" id="ARBA00022989"/>
    </source>
</evidence>